<dbReference type="GO" id="GO:0016279">
    <property type="term" value="F:protein-lysine N-methyltransferase activity"/>
    <property type="evidence" value="ECO:0007669"/>
    <property type="project" value="TreeGrafter"/>
</dbReference>
<protein>
    <submittedName>
        <fullName evidence="2">SET domain-containing protein</fullName>
    </submittedName>
</protein>
<accession>A0A6A4I233</accession>
<reference evidence="2" key="1">
    <citation type="journal article" date="2019" name="Environ. Microbiol.">
        <title>Fungal ecological strategies reflected in gene transcription - a case study of two litter decomposers.</title>
        <authorList>
            <person name="Barbi F."/>
            <person name="Kohler A."/>
            <person name="Barry K."/>
            <person name="Baskaran P."/>
            <person name="Daum C."/>
            <person name="Fauchery L."/>
            <person name="Ihrmark K."/>
            <person name="Kuo A."/>
            <person name="LaButti K."/>
            <person name="Lipzen A."/>
            <person name="Morin E."/>
            <person name="Grigoriev I.V."/>
            <person name="Henrissat B."/>
            <person name="Lindahl B."/>
            <person name="Martin F."/>
        </authorList>
    </citation>
    <scope>NUCLEOTIDE SEQUENCE</scope>
    <source>
        <strain evidence="2">JB14</strain>
    </source>
</reference>
<gene>
    <name evidence="2" type="ORF">BT96DRAFT_447028</name>
</gene>
<keyword evidence="3" id="KW-1185">Reference proteome</keyword>
<dbReference type="GO" id="GO:0005634">
    <property type="term" value="C:nucleus"/>
    <property type="evidence" value="ECO:0007669"/>
    <property type="project" value="TreeGrafter"/>
</dbReference>
<dbReference type="CDD" id="cd10527">
    <property type="entry name" value="SET_LSMT"/>
    <property type="match status" value="1"/>
</dbReference>
<dbReference type="Proteomes" id="UP000799118">
    <property type="component" value="Unassembled WGS sequence"/>
</dbReference>
<dbReference type="AlphaFoldDB" id="A0A6A4I233"/>
<dbReference type="InterPro" id="IPR050600">
    <property type="entry name" value="SETD3_SETD6_MTase"/>
</dbReference>
<dbReference type="OrthoDB" id="441812at2759"/>
<dbReference type="PANTHER" id="PTHR13271">
    <property type="entry name" value="UNCHARACTERIZED PUTATIVE METHYLTRANSFERASE"/>
    <property type="match status" value="1"/>
</dbReference>
<organism evidence="2 3">
    <name type="scientific">Gymnopus androsaceus JB14</name>
    <dbReference type="NCBI Taxonomy" id="1447944"/>
    <lineage>
        <taxon>Eukaryota</taxon>
        <taxon>Fungi</taxon>
        <taxon>Dikarya</taxon>
        <taxon>Basidiomycota</taxon>
        <taxon>Agaricomycotina</taxon>
        <taxon>Agaricomycetes</taxon>
        <taxon>Agaricomycetidae</taxon>
        <taxon>Agaricales</taxon>
        <taxon>Marasmiineae</taxon>
        <taxon>Omphalotaceae</taxon>
        <taxon>Gymnopus</taxon>
    </lineage>
</organism>
<dbReference type="EMBL" id="ML769420">
    <property type="protein sequence ID" value="KAE9404023.1"/>
    <property type="molecule type" value="Genomic_DNA"/>
</dbReference>
<dbReference type="SUPFAM" id="SSF82199">
    <property type="entry name" value="SET domain"/>
    <property type="match status" value="1"/>
</dbReference>
<feature type="region of interest" description="Disordered" evidence="1">
    <location>
        <begin position="246"/>
        <end position="269"/>
    </location>
</feature>
<proteinExistence type="predicted"/>
<evidence type="ECO:0000313" key="3">
    <source>
        <dbReference type="Proteomes" id="UP000799118"/>
    </source>
</evidence>
<feature type="compositionally biased region" description="Acidic residues" evidence="1">
    <location>
        <begin position="259"/>
        <end position="268"/>
    </location>
</feature>
<evidence type="ECO:0000313" key="2">
    <source>
        <dbReference type="EMBL" id="KAE9404023.1"/>
    </source>
</evidence>
<dbReference type="PANTHER" id="PTHR13271:SF34">
    <property type="entry name" value="N-LYSINE METHYLTRANSFERASE SETD6"/>
    <property type="match status" value="1"/>
</dbReference>
<dbReference type="InterPro" id="IPR046341">
    <property type="entry name" value="SET_dom_sf"/>
</dbReference>
<dbReference type="Gene3D" id="3.90.1410.10">
    <property type="entry name" value="set domain protein methyltransferase, domain 1"/>
    <property type="match status" value="1"/>
</dbReference>
<name>A0A6A4I233_9AGAR</name>
<sequence>MDPARINSLLNWCSINNIEIDKRLQIVPDDIGLAVYSGSISIGPSETLVKIPKASVLSVKSCSAARFIESSSYGLEAQLALSLGLLVELERGARSRWYGYLQSLPAALVDLPSFWNSGTSDDGPEALELLKGTEAERLLLGPGGIPLIDHLHQYFNETVVPTLTRIWAEENTTVAMKPYPSLQRQFFRAYSLVSSRAFLVDAYHGLSMVPIADAFNHTYENHVHLETEYQVCPECGSLKQCPHDRDLDMQNAGAPESGHDEDDDDESYDMVSNTEIPPHSEIFNTYGETLTNAQLLTQYGFVLDVNENDRINWQFDDLIQALTALHPGTSIPVQNTPLGLPWNTLVESFNPAIFSNSELIFFHPGNPNNDSATTFCINCEGKTSWQLWLLITSHNCAQSIPADDILALLLQVARYQIAQEATDDNDDDAPENNTILLLVKTTASVVVELCRQRKACIGDGRDQENLGDMIDELDASQTKTKLALLIVMTELSILNSCEAAWGEIFSDPRSSSLTNE</sequence>
<evidence type="ECO:0000256" key="1">
    <source>
        <dbReference type="SAM" id="MobiDB-lite"/>
    </source>
</evidence>